<dbReference type="OrthoDB" id="1432416at2759"/>
<dbReference type="SUPFAM" id="SSF53098">
    <property type="entry name" value="Ribonuclease H-like"/>
    <property type="match status" value="1"/>
</dbReference>
<dbReference type="Gene3D" id="3.30.420.10">
    <property type="entry name" value="Ribonuclease H-like superfamily/Ribonuclease H"/>
    <property type="match status" value="1"/>
</dbReference>
<dbReference type="InterPro" id="IPR012337">
    <property type="entry name" value="RNaseH-like_sf"/>
</dbReference>
<protein>
    <recommendedName>
        <fullName evidence="1">RNase H type-1 domain-containing protein</fullName>
    </recommendedName>
</protein>
<feature type="domain" description="RNase H type-1" evidence="1">
    <location>
        <begin position="17"/>
        <end position="80"/>
    </location>
</feature>
<evidence type="ECO:0000313" key="3">
    <source>
        <dbReference type="Proteomes" id="UP000701853"/>
    </source>
</evidence>
<organism evidence="2 3">
    <name type="scientific">Gossypium anomalum</name>
    <dbReference type="NCBI Taxonomy" id="47600"/>
    <lineage>
        <taxon>Eukaryota</taxon>
        <taxon>Viridiplantae</taxon>
        <taxon>Streptophyta</taxon>
        <taxon>Embryophyta</taxon>
        <taxon>Tracheophyta</taxon>
        <taxon>Spermatophyta</taxon>
        <taxon>Magnoliopsida</taxon>
        <taxon>eudicotyledons</taxon>
        <taxon>Gunneridae</taxon>
        <taxon>Pentapetalae</taxon>
        <taxon>rosids</taxon>
        <taxon>malvids</taxon>
        <taxon>Malvales</taxon>
        <taxon>Malvaceae</taxon>
        <taxon>Malvoideae</taxon>
        <taxon>Gossypium</taxon>
    </lineage>
</organism>
<evidence type="ECO:0000313" key="2">
    <source>
        <dbReference type="EMBL" id="KAG8495968.1"/>
    </source>
</evidence>
<dbReference type="Pfam" id="PF13456">
    <property type="entry name" value="RVT_3"/>
    <property type="match status" value="1"/>
</dbReference>
<dbReference type="Proteomes" id="UP000701853">
    <property type="component" value="Chromosome 4"/>
</dbReference>
<keyword evidence="3" id="KW-1185">Reference proteome</keyword>
<dbReference type="GO" id="GO:0004523">
    <property type="term" value="F:RNA-DNA hybrid ribonuclease activity"/>
    <property type="evidence" value="ECO:0007669"/>
    <property type="project" value="InterPro"/>
</dbReference>
<proteinExistence type="predicted"/>
<sequence>MALQLLEDFRYLGICKVVDAELWGILDGLNLFLNKKFGKVVIQTDSIEAVNAIQEGSSGTSNSALIRRIIFILKALKHIEYSVKVCPPLMHLEVKEAAQPFATSRWWEDLLNTSKHQDD</sequence>
<accession>A0A8J6D9E0</accession>
<dbReference type="GO" id="GO:0003676">
    <property type="term" value="F:nucleic acid binding"/>
    <property type="evidence" value="ECO:0007669"/>
    <property type="project" value="InterPro"/>
</dbReference>
<evidence type="ECO:0000259" key="1">
    <source>
        <dbReference type="Pfam" id="PF13456"/>
    </source>
</evidence>
<reference evidence="2 3" key="1">
    <citation type="journal article" date="2021" name="bioRxiv">
        <title>The Gossypium anomalum genome as a resource for cotton improvement and evolutionary analysis of hybrid incompatibility.</title>
        <authorList>
            <person name="Grover C.E."/>
            <person name="Yuan D."/>
            <person name="Arick M.A."/>
            <person name="Miller E.R."/>
            <person name="Hu G."/>
            <person name="Peterson D.G."/>
            <person name="Wendel J.F."/>
            <person name="Udall J.A."/>
        </authorList>
    </citation>
    <scope>NUCLEOTIDE SEQUENCE [LARGE SCALE GENOMIC DNA]</scope>
    <source>
        <strain evidence="2">JFW-Udall</strain>
        <tissue evidence="2">Leaf</tissue>
    </source>
</reference>
<dbReference type="AlphaFoldDB" id="A0A8J6D9E0"/>
<dbReference type="InterPro" id="IPR002156">
    <property type="entry name" value="RNaseH_domain"/>
</dbReference>
<comment type="caution">
    <text evidence="2">The sequence shown here is derived from an EMBL/GenBank/DDBJ whole genome shotgun (WGS) entry which is preliminary data.</text>
</comment>
<gene>
    <name evidence="2" type="ORF">CXB51_009527</name>
</gene>
<name>A0A8J6D9E0_9ROSI</name>
<dbReference type="EMBL" id="JAHUZN010000004">
    <property type="protein sequence ID" value="KAG8495968.1"/>
    <property type="molecule type" value="Genomic_DNA"/>
</dbReference>
<dbReference type="InterPro" id="IPR036397">
    <property type="entry name" value="RNaseH_sf"/>
</dbReference>